<name>A0AAV4NMX3_9ARAC</name>
<feature type="domain" description="Chitin-binding type-2" evidence="2">
    <location>
        <begin position="151"/>
        <end position="209"/>
    </location>
</feature>
<dbReference type="AlphaFoldDB" id="A0AAV4NMX3"/>
<gene>
    <name evidence="3" type="ORF">CDAR_100231</name>
</gene>
<evidence type="ECO:0000256" key="1">
    <source>
        <dbReference type="SAM" id="SignalP"/>
    </source>
</evidence>
<evidence type="ECO:0000313" key="4">
    <source>
        <dbReference type="Proteomes" id="UP001054837"/>
    </source>
</evidence>
<dbReference type="GO" id="GO:0008061">
    <property type="term" value="F:chitin binding"/>
    <property type="evidence" value="ECO:0007669"/>
    <property type="project" value="InterPro"/>
</dbReference>
<dbReference type="PROSITE" id="PS50940">
    <property type="entry name" value="CHIT_BIND_II"/>
    <property type="match status" value="1"/>
</dbReference>
<sequence length="451" mass="51875">MMLRIFCFLCIFLVSKTDAGFDVPVLDILMDSMLKDLGSSNDTRFEPYPQELFPIYRTILKFIAQSEERTRRFCIRTVEGDSDPIEDRKRIGYPVHRSGFQFDDEVELFAEEGQEDSDCLRKMYLKPLTHTSAKGIPGEHYPDYKEIPDTGFSCVDKRIPGFYADLQAGCQVFHVCWPDRKESFLCPVGTTFNQAILACDYWYNSNCSLAPVFYNSNPLMFDEILSGNRKPITDPSIAKNACPHITPRPTSKLRVSNVDWTIMVKFLPIKSKISVYPKPADRSILKQTSMRIPYQSTSEDKDISELCSLLHDVLKAADKLEGVIRKVFDEKIKKICKYTTNDVNGRDAERDVRSEEVRKVTVSKKYTEKLRKQELPEKSRIPLRNIKDKFIVKPASIAEFSYYTTVPPKPSNPSPLKNKRCSKDCPSEVTKMLKNIVKQFIKIVKDHDADY</sequence>
<reference evidence="3 4" key="1">
    <citation type="submission" date="2021-06" db="EMBL/GenBank/DDBJ databases">
        <title>Caerostris darwini draft genome.</title>
        <authorList>
            <person name="Kono N."/>
            <person name="Arakawa K."/>
        </authorList>
    </citation>
    <scope>NUCLEOTIDE SEQUENCE [LARGE SCALE GENOMIC DNA]</scope>
</reference>
<evidence type="ECO:0000259" key="2">
    <source>
        <dbReference type="PROSITE" id="PS50940"/>
    </source>
</evidence>
<dbReference type="InterPro" id="IPR002557">
    <property type="entry name" value="Chitin-bd_dom"/>
</dbReference>
<keyword evidence="1" id="KW-0732">Signal</keyword>
<organism evidence="3 4">
    <name type="scientific">Caerostris darwini</name>
    <dbReference type="NCBI Taxonomy" id="1538125"/>
    <lineage>
        <taxon>Eukaryota</taxon>
        <taxon>Metazoa</taxon>
        <taxon>Ecdysozoa</taxon>
        <taxon>Arthropoda</taxon>
        <taxon>Chelicerata</taxon>
        <taxon>Arachnida</taxon>
        <taxon>Araneae</taxon>
        <taxon>Araneomorphae</taxon>
        <taxon>Entelegynae</taxon>
        <taxon>Araneoidea</taxon>
        <taxon>Araneidae</taxon>
        <taxon>Caerostris</taxon>
    </lineage>
</organism>
<accession>A0AAV4NMX3</accession>
<dbReference type="PANTHER" id="PTHR22933">
    <property type="entry name" value="FI18007P1-RELATED"/>
    <property type="match status" value="1"/>
</dbReference>
<comment type="caution">
    <text evidence="3">The sequence shown here is derived from an EMBL/GenBank/DDBJ whole genome shotgun (WGS) entry which is preliminary data.</text>
</comment>
<proteinExistence type="predicted"/>
<dbReference type="Gene3D" id="2.170.140.10">
    <property type="entry name" value="Chitin binding domain"/>
    <property type="match status" value="1"/>
</dbReference>
<feature type="signal peptide" evidence="1">
    <location>
        <begin position="1"/>
        <end position="19"/>
    </location>
</feature>
<dbReference type="PANTHER" id="PTHR22933:SF43">
    <property type="entry name" value="LP10131P"/>
    <property type="match status" value="1"/>
</dbReference>
<dbReference type="InterPro" id="IPR036508">
    <property type="entry name" value="Chitin-bd_dom_sf"/>
</dbReference>
<evidence type="ECO:0000313" key="3">
    <source>
        <dbReference type="EMBL" id="GIX85158.1"/>
    </source>
</evidence>
<dbReference type="GO" id="GO:0005576">
    <property type="term" value="C:extracellular region"/>
    <property type="evidence" value="ECO:0007669"/>
    <property type="project" value="InterPro"/>
</dbReference>
<dbReference type="SUPFAM" id="SSF57625">
    <property type="entry name" value="Invertebrate chitin-binding proteins"/>
    <property type="match status" value="1"/>
</dbReference>
<keyword evidence="4" id="KW-1185">Reference proteome</keyword>
<dbReference type="EMBL" id="BPLQ01001758">
    <property type="protein sequence ID" value="GIX85158.1"/>
    <property type="molecule type" value="Genomic_DNA"/>
</dbReference>
<feature type="chain" id="PRO_5043383031" description="Chitin-binding type-2 domain-containing protein" evidence="1">
    <location>
        <begin position="20"/>
        <end position="451"/>
    </location>
</feature>
<dbReference type="SMART" id="SM00494">
    <property type="entry name" value="ChtBD2"/>
    <property type="match status" value="1"/>
</dbReference>
<dbReference type="Pfam" id="PF01607">
    <property type="entry name" value="CBM_14"/>
    <property type="match status" value="1"/>
</dbReference>
<dbReference type="Proteomes" id="UP001054837">
    <property type="component" value="Unassembled WGS sequence"/>
</dbReference>
<dbReference type="InterPro" id="IPR052976">
    <property type="entry name" value="Scoloptoxin-like"/>
</dbReference>
<protein>
    <recommendedName>
        <fullName evidence="2">Chitin-binding type-2 domain-containing protein</fullName>
    </recommendedName>
</protein>